<accession>A0A401TCI9</accession>
<dbReference type="STRING" id="137246.A0A401TCI9"/>
<reference evidence="1 2" key="1">
    <citation type="journal article" date="2018" name="Nat. Ecol. Evol.">
        <title>Shark genomes provide insights into elasmobranch evolution and the origin of vertebrates.</title>
        <authorList>
            <person name="Hara Y"/>
            <person name="Yamaguchi K"/>
            <person name="Onimaru K"/>
            <person name="Kadota M"/>
            <person name="Koyanagi M"/>
            <person name="Keeley SD"/>
            <person name="Tatsumi K"/>
            <person name="Tanaka K"/>
            <person name="Motone F"/>
            <person name="Kageyama Y"/>
            <person name="Nozu R"/>
            <person name="Adachi N"/>
            <person name="Nishimura O"/>
            <person name="Nakagawa R"/>
            <person name="Tanegashima C"/>
            <person name="Kiyatake I"/>
            <person name="Matsumoto R"/>
            <person name="Murakumo K"/>
            <person name="Nishida K"/>
            <person name="Terakita A"/>
            <person name="Kuratani S"/>
            <person name="Sato K"/>
            <person name="Hyodo S Kuraku.S."/>
        </authorList>
    </citation>
    <scope>NUCLEOTIDE SEQUENCE [LARGE SCALE GENOMIC DNA]</scope>
</reference>
<evidence type="ECO:0000313" key="1">
    <source>
        <dbReference type="EMBL" id="GCC40337.1"/>
    </source>
</evidence>
<dbReference type="AlphaFoldDB" id="A0A401TCI9"/>
<dbReference type="Proteomes" id="UP000287033">
    <property type="component" value="Unassembled WGS sequence"/>
</dbReference>
<evidence type="ECO:0000313" key="2">
    <source>
        <dbReference type="Proteomes" id="UP000287033"/>
    </source>
</evidence>
<name>A0A401TCI9_CHIPU</name>
<keyword evidence="2" id="KW-1185">Reference proteome</keyword>
<sequence length="56" mass="6749">MDSDASFENPLYIELKYFCKRVKEAYMDLKDDLIPYKDNQYYRVMNESDEGILPET</sequence>
<protein>
    <submittedName>
        <fullName evidence="1">Uncharacterized protein</fullName>
    </submittedName>
</protein>
<comment type="caution">
    <text evidence="1">The sequence shown here is derived from an EMBL/GenBank/DDBJ whole genome shotgun (WGS) entry which is preliminary data.</text>
</comment>
<gene>
    <name evidence="1" type="ORF">chiPu_0023987</name>
</gene>
<dbReference type="OrthoDB" id="10428928at2759"/>
<proteinExistence type="predicted"/>
<organism evidence="1 2">
    <name type="scientific">Chiloscyllium punctatum</name>
    <name type="common">Brownbanded bambooshark</name>
    <name type="synonym">Hemiscyllium punctatum</name>
    <dbReference type="NCBI Taxonomy" id="137246"/>
    <lineage>
        <taxon>Eukaryota</taxon>
        <taxon>Metazoa</taxon>
        <taxon>Chordata</taxon>
        <taxon>Craniata</taxon>
        <taxon>Vertebrata</taxon>
        <taxon>Chondrichthyes</taxon>
        <taxon>Elasmobranchii</taxon>
        <taxon>Galeomorphii</taxon>
        <taxon>Galeoidea</taxon>
        <taxon>Orectolobiformes</taxon>
        <taxon>Hemiscylliidae</taxon>
        <taxon>Chiloscyllium</taxon>
    </lineage>
</organism>
<feature type="non-terminal residue" evidence="1">
    <location>
        <position position="56"/>
    </location>
</feature>
<dbReference type="EMBL" id="BEZZ01030546">
    <property type="protein sequence ID" value="GCC40337.1"/>
    <property type="molecule type" value="Genomic_DNA"/>
</dbReference>